<dbReference type="EMBL" id="AP012338">
    <property type="protein sequence ID" value="BAM04126.1"/>
    <property type="molecule type" value="Genomic_DNA"/>
</dbReference>
<dbReference type="STRING" id="1142394.PSMK_19670"/>
<sequence>MLVATAVLTPAVFLLSLAGGQRHFHGHGLPGLRGLVLAACVGLGVAVAIFGVRRSFLRRCVPPASPLALGVIRCWTCLVAASVALVTPAASIVHAPTAELTPMGVMDLLYAAPAGVGRLSFWVATTPAATHAFQGLTAALLLLAAAGWRTRWTLPLAAVAYLVLGGIPRSHLKFFHAGLLPFFALAVLSFLPCADAFSLDARRRRRAGGTPPPPGVPTPRHGRARFLVYLAIGLPYAAAGLSKFAGGGLFWAGPHNQRAMLFDQSLNPMGDAPFLPLLRMTPGFVFGFMGASALLAELGMAFAATSRWVRRVIPPTIALMHAGTWAFMGIFFWESALLMAVFLNWRPLGRALRLPLPPPGKPAEREERDPTRFAVAAALLVVVSAVPWVLRTESYPLTAMQMFAGYHAADEVEHTRLFAIRASGAEEPAPFQDLGLLRLGRNLSLRAFEDTQERARVDRLLADAAAGANAMQPEDPIVRLELRRYAYPLAGTASDVYADPLGTLAFDL</sequence>
<organism evidence="2 3">
    <name type="scientific">Phycisphaera mikurensis (strain NBRC 102666 / KCTC 22515 / FYK2301M01)</name>
    <dbReference type="NCBI Taxonomy" id="1142394"/>
    <lineage>
        <taxon>Bacteria</taxon>
        <taxon>Pseudomonadati</taxon>
        <taxon>Planctomycetota</taxon>
        <taxon>Phycisphaerae</taxon>
        <taxon>Phycisphaerales</taxon>
        <taxon>Phycisphaeraceae</taxon>
        <taxon>Phycisphaera</taxon>
    </lineage>
</organism>
<evidence type="ECO:0000313" key="2">
    <source>
        <dbReference type="EMBL" id="BAM04126.1"/>
    </source>
</evidence>
<keyword evidence="1" id="KW-1133">Transmembrane helix</keyword>
<evidence type="ECO:0000313" key="3">
    <source>
        <dbReference type="Proteomes" id="UP000007881"/>
    </source>
</evidence>
<accession>I0IFT8</accession>
<protein>
    <submittedName>
        <fullName evidence="2">Hypothetical membrane protein</fullName>
    </submittedName>
</protein>
<feature type="transmembrane region" description="Helical" evidence="1">
    <location>
        <begin position="119"/>
        <end position="145"/>
    </location>
</feature>
<keyword evidence="1" id="KW-0812">Transmembrane</keyword>
<keyword evidence="1" id="KW-0472">Membrane</keyword>
<feature type="transmembrane region" description="Helical" evidence="1">
    <location>
        <begin position="325"/>
        <end position="345"/>
    </location>
</feature>
<evidence type="ECO:0000256" key="1">
    <source>
        <dbReference type="SAM" id="Phobius"/>
    </source>
</evidence>
<feature type="transmembrane region" description="Helical" evidence="1">
    <location>
        <begin position="226"/>
        <end position="252"/>
    </location>
</feature>
<reference evidence="2 3" key="1">
    <citation type="submission" date="2012-02" db="EMBL/GenBank/DDBJ databases">
        <title>Complete genome sequence of Phycisphaera mikurensis NBRC 102666.</title>
        <authorList>
            <person name="Ankai A."/>
            <person name="Hosoyama A."/>
            <person name="Terui Y."/>
            <person name="Sekine M."/>
            <person name="Fukai R."/>
            <person name="Kato Y."/>
            <person name="Nakamura S."/>
            <person name="Yamada-Narita S."/>
            <person name="Kawakoshi A."/>
            <person name="Fukunaga Y."/>
            <person name="Yamazaki S."/>
            <person name="Fujita N."/>
        </authorList>
    </citation>
    <scope>NUCLEOTIDE SEQUENCE [LARGE SCALE GENOMIC DNA]</scope>
    <source>
        <strain evidence="3">NBRC 102666 / KCTC 22515 / FYK2301M01</strain>
    </source>
</reference>
<feature type="transmembrane region" description="Helical" evidence="1">
    <location>
        <begin position="64"/>
        <end position="86"/>
    </location>
</feature>
<keyword evidence="3" id="KW-1185">Reference proteome</keyword>
<feature type="transmembrane region" description="Helical" evidence="1">
    <location>
        <begin position="152"/>
        <end position="168"/>
    </location>
</feature>
<proteinExistence type="predicted"/>
<dbReference type="AlphaFoldDB" id="I0IFT8"/>
<dbReference type="Proteomes" id="UP000007881">
    <property type="component" value="Chromosome"/>
</dbReference>
<feature type="transmembrane region" description="Helical" evidence="1">
    <location>
        <begin position="284"/>
        <end position="304"/>
    </location>
</feature>
<feature type="transmembrane region" description="Helical" evidence="1">
    <location>
        <begin position="174"/>
        <end position="197"/>
    </location>
</feature>
<dbReference type="HOGENOM" id="CLU_536214_0_0_0"/>
<dbReference type="KEGG" id="phm:PSMK_19670"/>
<name>I0IFT8_PHYMF</name>
<gene>
    <name evidence="2" type="ordered locus">PSMK_19670</name>
</gene>
<feature type="transmembrane region" description="Helical" evidence="1">
    <location>
        <begin position="30"/>
        <end position="52"/>
    </location>
</feature>